<comment type="caution">
    <text evidence="5">The sequence shown here is derived from an EMBL/GenBank/DDBJ whole genome shotgun (WGS) entry which is preliminary data.</text>
</comment>
<evidence type="ECO:0000313" key="6">
    <source>
        <dbReference type="Proteomes" id="UP001151834"/>
    </source>
</evidence>
<dbReference type="PANTHER" id="PTHR30185">
    <property type="entry name" value="CRYPTIC BETA-GLUCOSIDE BGL OPERON ANTITERMINATOR"/>
    <property type="match status" value="1"/>
</dbReference>
<dbReference type="InterPro" id="IPR050661">
    <property type="entry name" value="BglG_antiterminators"/>
</dbReference>
<feature type="domain" description="PRD" evidence="4">
    <location>
        <begin position="180"/>
        <end position="296"/>
    </location>
</feature>
<accession>A0AAX6LFN4</accession>
<keyword evidence="1" id="KW-0677">Repeat</keyword>
<dbReference type="InterPro" id="IPR036388">
    <property type="entry name" value="WH-like_DNA-bd_sf"/>
</dbReference>
<evidence type="ECO:0000259" key="4">
    <source>
        <dbReference type="PROSITE" id="PS51372"/>
    </source>
</evidence>
<dbReference type="Gene3D" id="1.10.10.10">
    <property type="entry name" value="Winged helix-like DNA-binding domain superfamily/Winged helix DNA-binding domain"/>
    <property type="match status" value="1"/>
</dbReference>
<protein>
    <submittedName>
        <fullName evidence="5">PRD domain-containing protein</fullName>
    </submittedName>
</protein>
<feature type="domain" description="PRD" evidence="4">
    <location>
        <begin position="300"/>
        <end position="378"/>
    </location>
</feature>
<reference evidence="5" key="2">
    <citation type="journal article" date="2023" name="Front Nutr">
        <title>Lactiplantibacillus pentosus P2020 protects the hyperuricemia and renal inflammation in mice.</title>
        <authorList>
            <person name="Wang Z."/>
            <person name="Song L."/>
            <person name="Li X."/>
            <person name="Xiao Y."/>
            <person name="Huang Y."/>
            <person name="Zhang Y."/>
            <person name="Li J."/>
            <person name="Li M."/>
            <person name="Ren Z."/>
        </authorList>
    </citation>
    <scope>NUCLEOTIDE SEQUENCE</scope>
    <source>
        <strain evidence="5">P2000</strain>
    </source>
</reference>
<evidence type="ECO:0000256" key="2">
    <source>
        <dbReference type="ARBA" id="ARBA00023015"/>
    </source>
</evidence>
<name>A0AAX6LFN4_LACPE</name>
<reference evidence="5" key="1">
    <citation type="submission" date="2022-11" db="EMBL/GenBank/DDBJ databases">
        <authorList>
            <person name="Wang Z."/>
        </authorList>
    </citation>
    <scope>NUCLEOTIDE SEQUENCE</scope>
    <source>
        <strain evidence="5">P2000</strain>
    </source>
</reference>
<dbReference type="GO" id="GO:0006355">
    <property type="term" value="P:regulation of DNA-templated transcription"/>
    <property type="evidence" value="ECO:0007669"/>
    <property type="project" value="InterPro"/>
</dbReference>
<dbReference type="EMBL" id="JAPEQV010000012">
    <property type="protein sequence ID" value="MDF2313346.1"/>
    <property type="molecule type" value="Genomic_DNA"/>
</dbReference>
<evidence type="ECO:0000256" key="3">
    <source>
        <dbReference type="ARBA" id="ARBA00023163"/>
    </source>
</evidence>
<organism evidence="5 6">
    <name type="scientific">Lactiplantibacillus pentosus</name>
    <name type="common">Lactobacillus pentosus</name>
    <dbReference type="NCBI Taxonomy" id="1589"/>
    <lineage>
        <taxon>Bacteria</taxon>
        <taxon>Bacillati</taxon>
        <taxon>Bacillota</taxon>
        <taxon>Bacilli</taxon>
        <taxon>Lactobacillales</taxon>
        <taxon>Lactobacillaceae</taxon>
        <taxon>Lactiplantibacillus</taxon>
    </lineage>
</organism>
<dbReference type="Proteomes" id="UP001151834">
    <property type="component" value="Unassembled WGS sequence"/>
</dbReference>
<dbReference type="Gene3D" id="1.10.1790.10">
    <property type="entry name" value="PRD domain"/>
    <property type="match status" value="2"/>
</dbReference>
<dbReference type="Pfam" id="PF00874">
    <property type="entry name" value="PRD"/>
    <property type="match status" value="1"/>
</dbReference>
<keyword evidence="2" id="KW-0805">Transcription regulation</keyword>
<dbReference type="AlphaFoldDB" id="A0AAX6LFN4"/>
<dbReference type="PROSITE" id="PS51372">
    <property type="entry name" value="PRD_2"/>
    <property type="match status" value="2"/>
</dbReference>
<dbReference type="PANTHER" id="PTHR30185:SF18">
    <property type="entry name" value="TRANSCRIPTIONAL REGULATOR MTLR"/>
    <property type="match status" value="1"/>
</dbReference>
<sequence length="378" mass="43909">MSKEREHKLIYLLVNKRDFVTAKQLADEIHSSDKTIYRIVSKINSRYGEQPLIISERGRGYKLDYQRYLDSDQPGADMESLSIVSPVERRNKIMKRLLLVAPRRVRTNELFEEYFLSASSQIADEKIIAEILQRYNLTLVKKNGYLNIVGSELNIRDAIQGLINDTGIVDLNQILNDDNFPRKYDVRFVFEQIRYIETHIESHIESHIPYPYNLNLFSHMYILLDRARNTKMPVSKVNDDVLDKYLKDSSLDSRLLEVSQQVIKNTEAYISAKLPKIEGYYLYQYLVSSRIDGFVPNTVGDHSKVQLVTDDLIATVESLTDKNFHNSDLVSRLSEHIRPMLNRLDNHININNNLLDQIKIEYHAVFEAVKTAINQLAD</sequence>
<dbReference type="SUPFAM" id="SSF63520">
    <property type="entry name" value="PTS-regulatory domain, PRD"/>
    <property type="match status" value="2"/>
</dbReference>
<dbReference type="InterPro" id="IPR013196">
    <property type="entry name" value="HTH_11"/>
</dbReference>
<dbReference type="InterPro" id="IPR011608">
    <property type="entry name" value="PRD"/>
</dbReference>
<proteinExistence type="predicted"/>
<evidence type="ECO:0000256" key="1">
    <source>
        <dbReference type="ARBA" id="ARBA00022737"/>
    </source>
</evidence>
<keyword evidence="3" id="KW-0804">Transcription</keyword>
<gene>
    <name evidence="5" type="ORF">OOJ94_10985</name>
</gene>
<dbReference type="RefSeq" id="WP_275875231.1">
    <property type="nucleotide sequence ID" value="NZ_JAPEQV010000012.1"/>
</dbReference>
<evidence type="ECO:0000313" key="5">
    <source>
        <dbReference type="EMBL" id="MDF2313346.1"/>
    </source>
</evidence>
<dbReference type="InterPro" id="IPR036634">
    <property type="entry name" value="PRD_sf"/>
</dbReference>
<dbReference type="Pfam" id="PF08279">
    <property type="entry name" value="HTH_11"/>
    <property type="match status" value="1"/>
</dbReference>